<sequence>MDVLSEVLKSIKLDGALFYNGEFSAPWCFRSPTSRLMASYLSADSRHVIVYHLLTEGRGYAQVEGDDRPLPLNAGDLVIFPRGDSHLMGNGTPVTPFDSAQELQRVLAEGLTLSRRGGGGEITRVVCGYMACEPQLSRIFLGGLPPILKVHIRDDDSGQWLEQSVRYAVGHADASRPGGEAVLARLSEVLFIETLRRYIARLPPEQTGWLAGVRDPEVGKALALLHRQPAHPWTIASLASEVGTSRSVLAERFRRYLSETPMAYLTRWRLQLAAQRLASTNDSVVQIAGEVGYESEPSFNRAFKREFGLPPARYRGDARAVRSKTGRDPSTNEQRRRKP</sequence>
<evidence type="ECO:0000259" key="5">
    <source>
        <dbReference type="PROSITE" id="PS01124"/>
    </source>
</evidence>
<gene>
    <name evidence="6" type="ORF">DNFV4_01874</name>
</gene>
<accession>A0AA86T499</accession>
<evidence type="ECO:0000313" key="7">
    <source>
        <dbReference type="Proteomes" id="UP001179121"/>
    </source>
</evidence>
<dbReference type="InterPro" id="IPR032783">
    <property type="entry name" value="AraC_lig"/>
</dbReference>
<dbReference type="PRINTS" id="PR00032">
    <property type="entry name" value="HTHARAC"/>
</dbReference>
<dbReference type="GO" id="GO:0043565">
    <property type="term" value="F:sequence-specific DNA binding"/>
    <property type="evidence" value="ECO:0007669"/>
    <property type="project" value="InterPro"/>
</dbReference>
<dbReference type="EMBL" id="OX365700">
    <property type="protein sequence ID" value="CAI4031451.1"/>
    <property type="molecule type" value="Genomic_DNA"/>
</dbReference>
<keyword evidence="7" id="KW-1185">Reference proteome</keyword>
<dbReference type="SUPFAM" id="SSF46689">
    <property type="entry name" value="Homeodomain-like"/>
    <property type="match status" value="2"/>
</dbReference>
<keyword evidence="1" id="KW-0805">Transcription regulation</keyword>
<dbReference type="InterPro" id="IPR020449">
    <property type="entry name" value="Tscrpt_reg_AraC-type_HTH"/>
</dbReference>
<evidence type="ECO:0000256" key="1">
    <source>
        <dbReference type="ARBA" id="ARBA00023015"/>
    </source>
</evidence>
<dbReference type="InterPro" id="IPR011051">
    <property type="entry name" value="RmlC_Cupin_sf"/>
</dbReference>
<dbReference type="PROSITE" id="PS01124">
    <property type="entry name" value="HTH_ARAC_FAMILY_2"/>
    <property type="match status" value="1"/>
</dbReference>
<dbReference type="Pfam" id="PF12852">
    <property type="entry name" value="Cupin_6"/>
    <property type="match status" value="1"/>
</dbReference>
<protein>
    <submittedName>
        <fullName evidence="6">Transcriptional regulator, AraC family</fullName>
    </submittedName>
</protein>
<dbReference type="SUPFAM" id="SSF51182">
    <property type="entry name" value="RmlC-like cupins"/>
    <property type="match status" value="1"/>
</dbReference>
<dbReference type="KEGG" id="nti:DNFV4_01874"/>
<evidence type="ECO:0000256" key="2">
    <source>
        <dbReference type="ARBA" id="ARBA00023125"/>
    </source>
</evidence>
<reference evidence="6" key="1">
    <citation type="submission" date="2022-10" db="EMBL/GenBank/DDBJ databases">
        <authorList>
            <person name="Koch H."/>
        </authorList>
    </citation>
    <scope>NUCLEOTIDE SEQUENCE</scope>
    <source>
        <strain evidence="6">DNF</strain>
    </source>
</reference>
<evidence type="ECO:0000256" key="4">
    <source>
        <dbReference type="SAM" id="MobiDB-lite"/>
    </source>
</evidence>
<dbReference type="SMART" id="SM00342">
    <property type="entry name" value="HTH_ARAC"/>
    <property type="match status" value="1"/>
</dbReference>
<dbReference type="GO" id="GO:0003700">
    <property type="term" value="F:DNA-binding transcription factor activity"/>
    <property type="evidence" value="ECO:0007669"/>
    <property type="project" value="InterPro"/>
</dbReference>
<organism evidence="6 7">
    <name type="scientific">Nitrospira tepida</name>
    <dbReference type="NCBI Taxonomy" id="2973512"/>
    <lineage>
        <taxon>Bacteria</taxon>
        <taxon>Pseudomonadati</taxon>
        <taxon>Nitrospirota</taxon>
        <taxon>Nitrospiria</taxon>
        <taxon>Nitrospirales</taxon>
        <taxon>Nitrospiraceae</taxon>
        <taxon>Nitrospira</taxon>
    </lineage>
</organism>
<dbReference type="Pfam" id="PF12833">
    <property type="entry name" value="HTH_18"/>
    <property type="match status" value="1"/>
</dbReference>
<feature type="region of interest" description="Disordered" evidence="4">
    <location>
        <begin position="314"/>
        <end position="339"/>
    </location>
</feature>
<feature type="domain" description="HTH araC/xylS-type" evidence="5">
    <location>
        <begin position="219"/>
        <end position="317"/>
    </location>
</feature>
<dbReference type="InterPro" id="IPR009057">
    <property type="entry name" value="Homeodomain-like_sf"/>
</dbReference>
<dbReference type="Gene3D" id="1.10.10.60">
    <property type="entry name" value="Homeodomain-like"/>
    <property type="match status" value="2"/>
</dbReference>
<evidence type="ECO:0000313" key="6">
    <source>
        <dbReference type="EMBL" id="CAI4031451.1"/>
    </source>
</evidence>
<dbReference type="AlphaFoldDB" id="A0AA86T499"/>
<name>A0AA86T499_9BACT</name>
<proteinExistence type="predicted"/>
<dbReference type="PANTHER" id="PTHR11019">
    <property type="entry name" value="HTH-TYPE TRANSCRIPTIONAL REGULATOR NIMR"/>
    <property type="match status" value="1"/>
</dbReference>
<evidence type="ECO:0000256" key="3">
    <source>
        <dbReference type="ARBA" id="ARBA00023163"/>
    </source>
</evidence>
<keyword evidence="3" id="KW-0804">Transcription</keyword>
<keyword evidence="2" id="KW-0238">DNA-binding</keyword>
<dbReference type="Proteomes" id="UP001179121">
    <property type="component" value="Chromosome"/>
</dbReference>
<dbReference type="PANTHER" id="PTHR11019:SF159">
    <property type="entry name" value="TRANSCRIPTIONAL REGULATOR-RELATED"/>
    <property type="match status" value="1"/>
</dbReference>
<dbReference type="RefSeq" id="WP_289268365.1">
    <property type="nucleotide sequence ID" value="NZ_OX365700.1"/>
</dbReference>
<dbReference type="InterPro" id="IPR018060">
    <property type="entry name" value="HTH_AraC"/>
</dbReference>